<feature type="coiled-coil region" evidence="1">
    <location>
        <begin position="80"/>
        <end position="107"/>
    </location>
</feature>
<keyword evidence="1" id="KW-0175">Coiled coil</keyword>
<proteinExistence type="predicted"/>
<gene>
    <name evidence="2" type="ORF">NSCI0253_LOCUS20340</name>
</gene>
<sequence length="179" mass="20418">MQFYPALNIGNPSMWQRDGAGVIHPSMKGSFRVSEIVSEQCDAGTQTEMNRYKVWDHGDDAAQIAAIQTLQHLGHQLSASSDLERRVQELTELLDTKNQEMRNLEIALQQERVCREDVQRRFLALEGKIHTNSPSHAGGSGRPRRSLECIRSQLVEQDLKFEEKNKQISSLLTELRGRY</sequence>
<organism evidence="2">
    <name type="scientific">Noctiluca scintillans</name>
    <name type="common">Sea sparkle</name>
    <name type="synonym">Red tide dinoflagellate</name>
    <dbReference type="NCBI Taxonomy" id="2966"/>
    <lineage>
        <taxon>Eukaryota</taxon>
        <taxon>Sar</taxon>
        <taxon>Alveolata</taxon>
        <taxon>Dinophyceae</taxon>
        <taxon>Noctilucales</taxon>
        <taxon>Noctilucaceae</taxon>
        <taxon>Noctiluca</taxon>
    </lineage>
</organism>
<dbReference type="EMBL" id="HBFQ01028912">
    <property type="protein sequence ID" value="CAD8845990.1"/>
    <property type="molecule type" value="Transcribed_RNA"/>
</dbReference>
<evidence type="ECO:0000256" key="1">
    <source>
        <dbReference type="SAM" id="Coils"/>
    </source>
</evidence>
<reference evidence="2" key="1">
    <citation type="submission" date="2021-01" db="EMBL/GenBank/DDBJ databases">
        <authorList>
            <person name="Corre E."/>
            <person name="Pelletier E."/>
            <person name="Niang G."/>
            <person name="Scheremetjew M."/>
            <person name="Finn R."/>
            <person name="Kale V."/>
            <person name="Holt S."/>
            <person name="Cochrane G."/>
            <person name="Meng A."/>
            <person name="Brown T."/>
            <person name="Cohen L."/>
        </authorList>
    </citation>
    <scope>NUCLEOTIDE SEQUENCE</scope>
</reference>
<accession>A0A7S1F6L6</accession>
<dbReference type="AlphaFoldDB" id="A0A7S1F6L6"/>
<protein>
    <submittedName>
        <fullName evidence="2">Uncharacterized protein</fullName>
    </submittedName>
</protein>
<name>A0A7S1F6L6_NOCSC</name>
<evidence type="ECO:0000313" key="2">
    <source>
        <dbReference type="EMBL" id="CAD8845990.1"/>
    </source>
</evidence>